<sequence>MWSKRHKARYSCVNGCARSGAVWLAVAIDVGPSRRAAVSGERTSFESDDRDRRFLMTISCGAIKSSESSKYHKDHSHSPSQGLSTSSYPPGGFRKVACDGFSRFGQDTLQSYQVLQSEKYRAIFTVLILLSESNPHKQTHGFGAECRDGRGDSRDRDPTPGGPSLFQPGDRIVDEYSKEEFHVDQFLGKGGFAECFAVRSNRFRGQFALKVVEKAKLKDPSYSKMHREINLHRSVSHPNIVRLRGSFQDRQYFFLIMELCREQTLLSLINQSKRGYLSEYESKGYMVGILSAVRYLLDRNILHRDLKPGNILIGADGQVKLADFGLAILKQDLNPMSVSGTPNYLAPEILMKRGHSECSEVWSIGCMLYCMLIGRPPFESESLDETYARIQAGQYSYPPWSKISDEARDLINACLIHSANFRPTIREIQEDPWIKMSHPVPENLLLRTKSLKDLSKHDANGNVISGKPHRPKSTLDLASAGAALNKSRRKSIISTHDSGFGSDPDMSRRPALAAAVNGYLSDIGALLGGACDFALEPCPLPPVFVSKWVDYTNRRGFGCQFSDGSVSVKFNEGLCLSWPANSSTIIYAQTPFSSPHAVHPAFLQNSGLTRTHIEVARQYREYMERELADTDLLMSQASRSAAMSSSHSPPYLVFTHLGSDCLIMVFSDGTVQVNLMKKRSKIVLWSGEGGSADSGDSKYTCIAIIERGFAPFAYRIRPGHMYGLELPQSLEDSLFVVRRALNMEIQIALIHVLWNGIAMILTWLRCKCFERFPAVSMCLLPEVATAYPEELGKCAPTASLECCVNDRILVQNKHKRDHVF</sequence>
<dbReference type="InterPro" id="IPR008271">
    <property type="entry name" value="Ser/Thr_kinase_AS"/>
</dbReference>
<evidence type="ECO:0000256" key="1">
    <source>
        <dbReference type="ARBA" id="ARBA00022527"/>
    </source>
</evidence>
<dbReference type="EC" id="2.7.11.21" evidence="7"/>
<dbReference type="Gene3D" id="3.30.200.20">
    <property type="entry name" value="Phosphorylase Kinase, domain 1"/>
    <property type="match status" value="1"/>
</dbReference>
<dbReference type="PANTHER" id="PTHR24345:SF0">
    <property type="entry name" value="CELL CYCLE SERINE_THREONINE-PROTEIN KINASE CDC5_MSD2"/>
    <property type="match status" value="1"/>
</dbReference>
<dbReference type="SUPFAM" id="SSF82615">
    <property type="entry name" value="Polo-box domain"/>
    <property type="match status" value="1"/>
</dbReference>
<dbReference type="Gene3D" id="1.10.510.10">
    <property type="entry name" value="Transferase(Phosphotransferase) domain 1"/>
    <property type="match status" value="1"/>
</dbReference>
<evidence type="ECO:0000313" key="11">
    <source>
        <dbReference type="EMBL" id="KAK6738754.1"/>
    </source>
</evidence>
<comment type="caution">
    <text evidence="11">The sequence shown here is derived from an EMBL/GenBank/DDBJ whole genome shotgun (WGS) entry which is preliminary data.</text>
</comment>
<comment type="similarity">
    <text evidence="7">Belongs to the protein kinase superfamily. Ser/Thr protein kinase family. CDC5/Polo subfamily.</text>
</comment>
<feature type="domain" description="Protein kinase" evidence="9">
    <location>
        <begin position="181"/>
        <end position="434"/>
    </location>
</feature>
<gene>
    <name evidence="11" type="primary">Necator_chrII.g8498</name>
    <name evidence="11" type="ORF">RB195_020704</name>
</gene>
<evidence type="ECO:0000259" key="10">
    <source>
        <dbReference type="PROSITE" id="PS50078"/>
    </source>
</evidence>
<evidence type="ECO:0000256" key="5">
    <source>
        <dbReference type="ARBA" id="ARBA00022840"/>
    </source>
</evidence>
<reference evidence="11 12" key="1">
    <citation type="submission" date="2023-08" db="EMBL/GenBank/DDBJ databases">
        <title>A Necator americanus chromosomal reference genome.</title>
        <authorList>
            <person name="Ilik V."/>
            <person name="Petrzelkova K.J."/>
            <person name="Pardy F."/>
            <person name="Fuh T."/>
            <person name="Niatou-Singa F.S."/>
            <person name="Gouil Q."/>
            <person name="Baker L."/>
            <person name="Ritchie M.E."/>
            <person name="Jex A.R."/>
            <person name="Gazzola D."/>
            <person name="Li H."/>
            <person name="Toshio Fujiwara R."/>
            <person name="Zhan B."/>
            <person name="Aroian R.V."/>
            <person name="Pafco B."/>
            <person name="Schwarz E.M."/>
        </authorList>
    </citation>
    <scope>NUCLEOTIDE SEQUENCE [LARGE SCALE GENOMIC DNA]</scope>
    <source>
        <strain evidence="11 12">Aroian</strain>
        <tissue evidence="11">Whole animal</tissue>
    </source>
</reference>
<keyword evidence="12" id="KW-1185">Reference proteome</keyword>
<keyword evidence="1 7" id="KW-0723">Serine/threonine-protein kinase</keyword>
<dbReference type="InterPro" id="IPR033701">
    <property type="entry name" value="POLO_box_1"/>
</dbReference>
<dbReference type="Gene3D" id="3.30.1120.30">
    <property type="entry name" value="POLO box domain"/>
    <property type="match status" value="1"/>
</dbReference>
<dbReference type="CDD" id="cd13118">
    <property type="entry name" value="POLO_box_1"/>
    <property type="match status" value="1"/>
</dbReference>
<evidence type="ECO:0000256" key="3">
    <source>
        <dbReference type="ARBA" id="ARBA00022741"/>
    </source>
</evidence>
<feature type="binding site" evidence="6">
    <location>
        <position position="210"/>
    </location>
    <ligand>
        <name>ATP</name>
        <dbReference type="ChEBI" id="CHEBI:30616"/>
    </ligand>
</feature>
<dbReference type="PANTHER" id="PTHR24345">
    <property type="entry name" value="SERINE/THREONINE-PROTEIN KINASE PLK"/>
    <property type="match status" value="1"/>
</dbReference>
<evidence type="ECO:0000256" key="4">
    <source>
        <dbReference type="ARBA" id="ARBA00022777"/>
    </source>
</evidence>
<dbReference type="SMART" id="SM00220">
    <property type="entry name" value="S_TKc"/>
    <property type="match status" value="1"/>
</dbReference>
<dbReference type="PROSITE" id="PS50078">
    <property type="entry name" value="POLO_BOX"/>
    <property type="match status" value="1"/>
</dbReference>
<keyword evidence="4 7" id="KW-0418">Kinase</keyword>
<dbReference type="InterPro" id="IPR017441">
    <property type="entry name" value="Protein_kinase_ATP_BS"/>
</dbReference>
<feature type="domain" description="POLO box" evidence="10">
    <location>
        <begin position="544"/>
        <end position="625"/>
    </location>
</feature>
<dbReference type="PROSITE" id="PS00107">
    <property type="entry name" value="PROTEIN_KINASE_ATP"/>
    <property type="match status" value="1"/>
</dbReference>
<dbReference type="InterPro" id="IPR036947">
    <property type="entry name" value="POLO_box_dom_sf"/>
</dbReference>
<proteinExistence type="inferred from homology"/>
<evidence type="ECO:0000256" key="6">
    <source>
        <dbReference type="PROSITE-ProRule" id="PRU10141"/>
    </source>
</evidence>
<evidence type="ECO:0000313" key="12">
    <source>
        <dbReference type="Proteomes" id="UP001303046"/>
    </source>
</evidence>
<dbReference type="SUPFAM" id="SSF56112">
    <property type="entry name" value="Protein kinase-like (PK-like)"/>
    <property type="match status" value="1"/>
</dbReference>
<protein>
    <recommendedName>
        <fullName evidence="7">Serine/threonine-protein kinase PLK</fullName>
        <ecNumber evidence="7">2.7.11.21</ecNumber>
    </recommendedName>
    <alternativeName>
        <fullName evidence="7">Polo-like kinase</fullName>
    </alternativeName>
</protein>
<evidence type="ECO:0000256" key="2">
    <source>
        <dbReference type="ARBA" id="ARBA00022679"/>
    </source>
</evidence>
<dbReference type="Proteomes" id="UP001303046">
    <property type="component" value="Unassembled WGS sequence"/>
</dbReference>
<dbReference type="Pfam" id="PF00069">
    <property type="entry name" value="Pkinase"/>
    <property type="match status" value="1"/>
</dbReference>
<dbReference type="InterPro" id="IPR011009">
    <property type="entry name" value="Kinase-like_dom_sf"/>
</dbReference>
<organism evidence="11 12">
    <name type="scientific">Necator americanus</name>
    <name type="common">Human hookworm</name>
    <dbReference type="NCBI Taxonomy" id="51031"/>
    <lineage>
        <taxon>Eukaryota</taxon>
        <taxon>Metazoa</taxon>
        <taxon>Ecdysozoa</taxon>
        <taxon>Nematoda</taxon>
        <taxon>Chromadorea</taxon>
        <taxon>Rhabditida</taxon>
        <taxon>Rhabditina</taxon>
        <taxon>Rhabditomorpha</taxon>
        <taxon>Strongyloidea</taxon>
        <taxon>Ancylostomatidae</taxon>
        <taxon>Bunostominae</taxon>
        <taxon>Necator</taxon>
    </lineage>
</organism>
<dbReference type="PROSITE" id="PS50011">
    <property type="entry name" value="PROTEIN_KINASE_DOM"/>
    <property type="match status" value="1"/>
</dbReference>
<evidence type="ECO:0000259" key="9">
    <source>
        <dbReference type="PROSITE" id="PS50011"/>
    </source>
</evidence>
<accession>A0ABR1CK27</accession>
<dbReference type="EMBL" id="JAVFWL010000002">
    <property type="protein sequence ID" value="KAK6738754.1"/>
    <property type="molecule type" value="Genomic_DNA"/>
</dbReference>
<feature type="region of interest" description="Disordered" evidence="8">
    <location>
        <begin position="66"/>
        <end position="88"/>
    </location>
</feature>
<feature type="compositionally biased region" description="Basic and acidic residues" evidence="8">
    <location>
        <begin position="145"/>
        <end position="158"/>
    </location>
</feature>
<keyword evidence="5 6" id="KW-0067">ATP-binding</keyword>
<keyword evidence="2 7" id="KW-0808">Transferase</keyword>
<evidence type="ECO:0000256" key="7">
    <source>
        <dbReference type="RuleBase" id="RU361162"/>
    </source>
</evidence>
<name>A0ABR1CK27_NECAM</name>
<keyword evidence="3 6" id="KW-0547">Nucleotide-binding</keyword>
<dbReference type="InterPro" id="IPR000959">
    <property type="entry name" value="POLO_box_dom"/>
</dbReference>
<dbReference type="PROSITE" id="PS00108">
    <property type="entry name" value="PROTEIN_KINASE_ST"/>
    <property type="match status" value="1"/>
</dbReference>
<evidence type="ECO:0000256" key="8">
    <source>
        <dbReference type="SAM" id="MobiDB-lite"/>
    </source>
</evidence>
<dbReference type="InterPro" id="IPR000719">
    <property type="entry name" value="Prot_kinase_dom"/>
</dbReference>
<feature type="compositionally biased region" description="Polar residues" evidence="8">
    <location>
        <begin position="78"/>
        <end position="88"/>
    </location>
</feature>
<feature type="region of interest" description="Disordered" evidence="8">
    <location>
        <begin position="137"/>
        <end position="170"/>
    </location>
</feature>
<comment type="catalytic activity">
    <reaction evidence="7">
        <text>L-threonyl-[protein] + ATP = O-phospho-L-threonyl-[protein] + ADP + H(+)</text>
        <dbReference type="Rhea" id="RHEA:46608"/>
        <dbReference type="Rhea" id="RHEA-COMP:11060"/>
        <dbReference type="Rhea" id="RHEA-COMP:11605"/>
        <dbReference type="ChEBI" id="CHEBI:15378"/>
        <dbReference type="ChEBI" id="CHEBI:30013"/>
        <dbReference type="ChEBI" id="CHEBI:30616"/>
        <dbReference type="ChEBI" id="CHEBI:61977"/>
        <dbReference type="ChEBI" id="CHEBI:456216"/>
        <dbReference type="EC" id="2.7.11.21"/>
    </reaction>
</comment>